<dbReference type="InterPro" id="IPR038726">
    <property type="entry name" value="PDDEXK_AddAB-type"/>
</dbReference>
<dbReference type="Gene3D" id="3.90.320.10">
    <property type="match status" value="1"/>
</dbReference>
<dbReference type="EMBL" id="LJOW01000148">
    <property type="protein sequence ID" value="OBQ41415.1"/>
    <property type="molecule type" value="Genomic_DNA"/>
</dbReference>
<keyword evidence="1" id="KW-0227">DNA damage</keyword>
<dbReference type="InterPro" id="IPR011604">
    <property type="entry name" value="PDDEXK-like_dom_sf"/>
</dbReference>
<keyword evidence="2" id="KW-0378">Hydrolase</keyword>
<accession>A0A1B7WWF3</accession>
<dbReference type="SUPFAM" id="SSF52980">
    <property type="entry name" value="Restriction endonuclease-like"/>
    <property type="match status" value="1"/>
</dbReference>
<comment type="caution">
    <text evidence="5">The sequence shown here is derived from an EMBL/GenBank/DDBJ whole genome shotgun (WGS) entry which is preliminary data.</text>
</comment>
<proteinExistence type="predicted"/>
<evidence type="ECO:0000313" key="5">
    <source>
        <dbReference type="EMBL" id="OBQ41415.1"/>
    </source>
</evidence>
<keyword evidence="2" id="KW-0547">Nucleotide-binding</keyword>
<dbReference type="InterPro" id="IPR011335">
    <property type="entry name" value="Restrct_endonuc-II-like"/>
</dbReference>
<keyword evidence="3" id="KW-0234">DNA repair</keyword>
<dbReference type="AlphaFoldDB" id="A0A1B7WWF3"/>
<sequence>MSRHHPTLSPSSLDKKAACLHFTGKPVGKAANRGTELHEKLADAFNRRETPSDPLLKRAADRARNYIAAVQGIEEEVQLLDNDLNQISFGTVDLWGHTQDGKLVLLDWKSGVQSPDTYLHQMAFYSLALMEQEDADECQAVIVPIDNDDAEAFATSFTRESAAQLIYPLIERIKANAENPRENQFCNWCAKRKECPVWTMPAAEAITPVREKLLFTESDALERPEAYMDAFKKLEGIFESWGIKEALKAKLDAGIPVPGWKLQTRKGASSVSSVEEVLMNVLPAIGFAKGADFLKVDVSKMQKAWASFSSNPLPVEIVTGEGTTALVQAKGGK</sequence>
<reference evidence="5 6" key="1">
    <citation type="submission" date="2015-09" db="EMBL/GenBank/DDBJ databases">
        <title>Aphanizomenon flos-aquae WA102.</title>
        <authorList>
            <person name="Driscoll C."/>
        </authorList>
    </citation>
    <scope>NUCLEOTIDE SEQUENCE [LARGE SCALE GENOMIC DNA]</scope>
    <source>
        <strain evidence="5">WA102</strain>
    </source>
</reference>
<dbReference type="GO" id="GO:0006281">
    <property type="term" value="P:DNA repair"/>
    <property type="evidence" value="ECO:0007669"/>
    <property type="project" value="UniProtKB-KW"/>
</dbReference>
<evidence type="ECO:0000259" key="4">
    <source>
        <dbReference type="Pfam" id="PF12705"/>
    </source>
</evidence>
<feature type="domain" description="PD-(D/E)XK endonuclease-like" evidence="4">
    <location>
        <begin position="35"/>
        <end position="196"/>
    </location>
</feature>
<dbReference type="Proteomes" id="UP000092093">
    <property type="component" value="Unassembled WGS sequence"/>
</dbReference>
<evidence type="ECO:0000313" key="6">
    <source>
        <dbReference type="Proteomes" id="UP000092093"/>
    </source>
</evidence>
<name>A0A1B7WWF3_APHFL</name>
<evidence type="ECO:0000256" key="3">
    <source>
        <dbReference type="ARBA" id="ARBA00023204"/>
    </source>
</evidence>
<evidence type="ECO:0000256" key="2">
    <source>
        <dbReference type="ARBA" id="ARBA00022806"/>
    </source>
</evidence>
<keyword evidence="2" id="KW-0347">Helicase</keyword>
<dbReference type="GO" id="GO:0004386">
    <property type="term" value="F:helicase activity"/>
    <property type="evidence" value="ECO:0007669"/>
    <property type="project" value="UniProtKB-KW"/>
</dbReference>
<protein>
    <recommendedName>
        <fullName evidence="4">PD-(D/E)XK endonuclease-like domain-containing protein</fullName>
    </recommendedName>
</protein>
<dbReference type="Pfam" id="PF12705">
    <property type="entry name" value="PDDEXK_1"/>
    <property type="match status" value="1"/>
</dbReference>
<organism evidence="5 6">
    <name type="scientific">Aphanizomenon flos-aquae WA102</name>
    <dbReference type="NCBI Taxonomy" id="1710896"/>
    <lineage>
        <taxon>Bacteria</taxon>
        <taxon>Bacillati</taxon>
        <taxon>Cyanobacteriota</taxon>
        <taxon>Cyanophyceae</taxon>
        <taxon>Nostocales</taxon>
        <taxon>Aphanizomenonaceae</taxon>
        <taxon>Aphanizomenon</taxon>
    </lineage>
</organism>
<keyword evidence="2" id="KW-0067">ATP-binding</keyword>
<evidence type="ECO:0000256" key="1">
    <source>
        <dbReference type="ARBA" id="ARBA00022763"/>
    </source>
</evidence>
<gene>
    <name evidence="5" type="ORF">AN484_21050</name>
</gene>